<feature type="domain" description="Pyruvate carboxyltransferase" evidence="3">
    <location>
        <begin position="5"/>
        <end position="261"/>
    </location>
</feature>
<evidence type="ECO:0000259" key="3">
    <source>
        <dbReference type="PROSITE" id="PS50991"/>
    </source>
</evidence>
<keyword evidence="5" id="KW-1185">Reference proteome</keyword>
<dbReference type="InterPro" id="IPR050073">
    <property type="entry name" value="2-IPM_HCS-like"/>
</dbReference>
<dbReference type="EMBL" id="RJVP01000002">
    <property type="protein sequence ID" value="ROH87074.1"/>
    <property type="molecule type" value="Genomic_DNA"/>
</dbReference>
<dbReference type="GO" id="GO:0009098">
    <property type="term" value="P:L-leucine biosynthetic process"/>
    <property type="evidence" value="ECO:0007669"/>
    <property type="project" value="TreeGrafter"/>
</dbReference>
<evidence type="ECO:0000256" key="2">
    <source>
        <dbReference type="ARBA" id="ARBA00023211"/>
    </source>
</evidence>
<evidence type="ECO:0000256" key="1">
    <source>
        <dbReference type="ARBA" id="ARBA00022723"/>
    </source>
</evidence>
<dbReference type="GO" id="GO:0046872">
    <property type="term" value="F:metal ion binding"/>
    <property type="evidence" value="ECO:0007669"/>
    <property type="project" value="UniProtKB-KW"/>
</dbReference>
<protein>
    <submittedName>
        <fullName evidence="4">Aldolase</fullName>
    </submittedName>
</protein>
<dbReference type="Pfam" id="PF00682">
    <property type="entry name" value="HMGL-like"/>
    <property type="match status" value="1"/>
</dbReference>
<evidence type="ECO:0000313" key="4">
    <source>
        <dbReference type="EMBL" id="ROH87074.1"/>
    </source>
</evidence>
<dbReference type="InterPro" id="IPR000891">
    <property type="entry name" value="PYR_CT"/>
</dbReference>
<dbReference type="RefSeq" id="WP_123236879.1">
    <property type="nucleotide sequence ID" value="NZ_RJVP01000002.1"/>
</dbReference>
<reference evidence="4 5" key="1">
    <citation type="submission" date="2018-10" db="EMBL/GenBank/DDBJ databases">
        <authorList>
            <person name="Chen W.-M."/>
        </authorList>
    </citation>
    <scope>NUCLEOTIDE SEQUENCE [LARGE SCALE GENOMIC DNA]</scope>
    <source>
        <strain evidence="4 5">H-5</strain>
    </source>
</reference>
<dbReference type="Proteomes" id="UP000275137">
    <property type="component" value="Unassembled WGS sequence"/>
</dbReference>
<dbReference type="PROSITE" id="PS50991">
    <property type="entry name" value="PYR_CT"/>
    <property type="match status" value="1"/>
</dbReference>
<dbReference type="SUPFAM" id="SSF51569">
    <property type="entry name" value="Aldolase"/>
    <property type="match status" value="1"/>
</dbReference>
<comment type="caution">
    <text evidence="4">The sequence shown here is derived from an EMBL/GenBank/DDBJ whole genome shotgun (WGS) entry which is preliminary data.</text>
</comment>
<organism evidence="4 5">
    <name type="scientific">Pseudomethylobacillus aquaticus</name>
    <dbReference type="NCBI Taxonomy" id="2676064"/>
    <lineage>
        <taxon>Bacteria</taxon>
        <taxon>Pseudomonadati</taxon>
        <taxon>Pseudomonadota</taxon>
        <taxon>Betaproteobacteria</taxon>
        <taxon>Nitrosomonadales</taxon>
        <taxon>Methylophilaceae</taxon>
        <taxon>Pseudomethylobacillus</taxon>
    </lineage>
</organism>
<dbReference type="PANTHER" id="PTHR10277">
    <property type="entry name" value="HOMOCITRATE SYNTHASE-RELATED"/>
    <property type="match status" value="1"/>
</dbReference>
<name>A0A3N0V3E4_9PROT</name>
<keyword evidence="2" id="KW-0464">Manganese</keyword>
<dbReference type="GO" id="GO:0003852">
    <property type="term" value="F:2-isopropylmalate synthase activity"/>
    <property type="evidence" value="ECO:0007669"/>
    <property type="project" value="TreeGrafter"/>
</dbReference>
<sequence length="540" mass="59230">MDQKVHLLDCTLRDGGYYNDWDFEPVMVAKYFQAMSAVSADFVEVGLRSFESHGFKGGFAYGTDDFILNLPIPAGLNIGVMVNASELLKYEGGPIAALQKLFKPAAQSPVKLVRIACHAYEFEAILPGVAWLKQQGYLVGGNMMQIADLPEQEIEKLANAASQYPLDALYFADSMGSMTPDQTTRIIGIIRRGWAGAIGIHTHDNMGNALANSLRAVADGATWIDGTVTGMGRGPGNVKTEHLVIELEQFRQVKPDLTPLLSVIEQHFRPMQVKCGWGTNTYYFLAGKYGIHPTYVQEMLSDSRYTEEDILAVIEYLQSKGGKKFRAEDLETGRNILNGGSDGHWNPAEQLSGKDLLVVGAGPSARRHRAEIERYIRNKKPVVISLNTQASISADLIQLRAACHPIRLLADSKEHTKLPQPLITPVSALPDNVKEVLKDKPLLDYGLSIKESTFEFNETSCVIPNSLVISYVLAMAASGKANRILLAGFDGYGADDPRSHELDRVFSLYANVEAAPPVISVTPTKYKIDTTSIYALGGYE</sequence>
<dbReference type="InterPro" id="IPR013785">
    <property type="entry name" value="Aldolase_TIM"/>
</dbReference>
<dbReference type="Gene3D" id="3.20.20.70">
    <property type="entry name" value="Aldolase class I"/>
    <property type="match status" value="1"/>
</dbReference>
<accession>A0A3N0V3E4</accession>
<proteinExistence type="predicted"/>
<dbReference type="AlphaFoldDB" id="A0A3N0V3E4"/>
<keyword evidence="1" id="KW-0479">Metal-binding</keyword>
<dbReference type="PANTHER" id="PTHR10277:SF9">
    <property type="entry name" value="2-ISOPROPYLMALATE SYNTHASE 1, CHLOROPLASTIC-RELATED"/>
    <property type="match status" value="1"/>
</dbReference>
<evidence type="ECO:0000313" key="5">
    <source>
        <dbReference type="Proteomes" id="UP000275137"/>
    </source>
</evidence>
<dbReference type="CDD" id="cd07944">
    <property type="entry name" value="DRE_TIM_HOA_like"/>
    <property type="match status" value="1"/>
</dbReference>
<gene>
    <name evidence="4" type="ORF">ED236_05185</name>
</gene>